<dbReference type="RefSeq" id="WP_057872730.1">
    <property type="nucleotide sequence ID" value="NZ_AZGB01000030.1"/>
</dbReference>
<name>A0A0R1VFE8_9LACO</name>
<gene>
    <name evidence="7" type="ORF">FC89_GL002391</name>
</gene>
<dbReference type="GO" id="GO:0015408">
    <property type="term" value="F:ABC-type ferric iron transporter activity"/>
    <property type="evidence" value="ECO:0007669"/>
    <property type="project" value="InterPro"/>
</dbReference>
<dbReference type="PATRIC" id="fig|1423750.3.peg.2434"/>
<dbReference type="PANTHER" id="PTHR43875:SF1">
    <property type="entry name" value="OSMOPROTECTIVE COMPOUNDS UPTAKE ATP-BINDING PROTEIN GGTA"/>
    <property type="match status" value="1"/>
</dbReference>
<evidence type="ECO:0000256" key="1">
    <source>
        <dbReference type="ARBA" id="ARBA00022448"/>
    </source>
</evidence>
<dbReference type="GO" id="GO:0055052">
    <property type="term" value="C:ATP-binding cassette (ABC) transporter complex, substrate-binding subunit-containing"/>
    <property type="evidence" value="ECO:0007669"/>
    <property type="project" value="TreeGrafter"/>
</dbReference>
<dbReference type="GO" id="GO:0005524">
    <property type="term" value="F:ATP binding"/>
    <property type="evidence" value="ECO:0007669"/>
    <property type="project" value="UniProtKB-KW"/>
</dbReference>
<dbReference type="Gene3D" id="3.40.50.300">
    <property type="entry name" value="P-loop containing nucleotide triphosphate hydrolases"/>
    <property type="match status" value="1"/>
</dbReference>
<dbReference type="AlphaFoldDB" id="A0A0R1VFE8"/>
<evidence type="ECO:0000313" key="7">
    <source>
        <dbReference type="EMBL" id="KRM03989.1"/>
    </source>
</evidence>
<dbReference type="STRING" id="1423750.FC89_GL002391"/>
<dbReference type="Proteomes" id="UP000051451">
    <property type="component" value="Unassembled WGS sequence"/>
</dbReference>
<dbReference type="InterPro" id="IPR003439">
    <property type="entry name" value="ABC_transporter-like_ATP-bd"/>
</dbReference>
<reference evidence="7 8" key="1">
    <citation type="journal article" date="2015" name="Genome Announc.">
        <title>Expanding the biotechnology potential of lactobacilli through comparative genomics of 213 strains and associated genera.</title>
        <authorList>
            <person name="Sun Z."/>
            <person name="Harris H.M."/>
            <person name="McCann A."/>
            <person name="Guo C."/>
            <person name="Argimon S."/>
            <person name="Zhang W."/>
            <person name="Yang X."/>
            <person name="Jeffery I.B."/>
            <person name="Cooney J.C."/>
            <person name="Kagawa T.F."/>
            <person name="Liu W."/>
            <person name="Song Y."/>
            <person name="Salvetti E."/>
            <person name="Wrobel A."/>
            <person name="Rasinkangas P."/>
            <person name="Parkhill J."/>
            <person name="Rea M.C."/>
            <person name="O'Sullivan O."/>
            <person name="Ritari J."/>
            <person name="Douillard F.P."/>
            <person name="Paul Ross R."/>
            <person name="Yang R."/>
            <person name="Briner A.E."/>
            <person name="Felis G.E."/>
            <person name="de Vos W.M."/>
            <person name="Barrangou R."/>
            <person name="Klaenhammer T.R."/>
            <person name="Caufield P.W."/>
            <person name="Cui Y."/>
            <person name="Zhang H."/>
            <person name="O'Toole P.W."/>
        </authorList>
    </citation>
    <scope>NUCLEOTIDE SEQUENCE [LARGE SCALE GENOMIC DNA]</scope>
    <source>
        <strain evidence="7 8">DSM 18630</strain>
    </source>
</reference>
<dbReference type="SUPFAM" id="SSF52540">
    <property type="entry name" value="P-loop containing nucleoside triphosphate hydrolases"/>
    <property type="match status" value="1"/>
</dbReference>
<dbReference type="PROSITE" id="PS00211">
    <property type="entry name" value="ABC_TRANSPORTER_1"/>
    <property type="match status" value="1"/>
</dbReference>
<evidence type="ECO:0000313" key="8">
    <source>
        <dbReference type="Proteomes" id="UP000051451"/>
    </source>
</evidence>
<proteinExistence type="predicted"/>
<evidence type="ECO:0000256" key="3">
    <source>
        <dbReference type="ARBA" id="ARBA00022741"/>
    </source>
</evidence>
<dbReference type="GeneID" id="98320043"/>
<dbReference type="InterPro" id="IPR017871">
    <property type="entry name" value="ABC_transporter-like_CS"/>
</dbReference>
<keyword evidence="1" id="KW-0813">Transport</keyword>
<keyword evidence="2" id="KW-1003">Cell membrane</keyword>
<organism evidence="7 8">
    <name type="scientific">Liquorilactobacillus ghanensis DSM 18630</name>
    <dbReference type="NCBI Taxonomy" id="1423750"/>
    <lineage>
        <taxon>Bacteria</taxon>
        <taxon>Bacillati</taxon>
        <taxon>Bacillota</taxon>
        <taxon>Bacilli</taxon>
        <taxon>Lactobacillales</taxon>
        <taxon>Lactobacillaceae</taxon>
        <taxon>Liquorilactobacillus</taxon>
    </lineage>
</organism>
<protein>
    <submittedName>
        <fullName evidence="7">Sugar ABC transporterATPase</fullName>
    </submittedName>
</protein>
<evidence type="ECO:0000256" key="4">
    <source>
        <dbReference type="ARBA" id="ARBA00022840"/>
    </source>
</evidence>
<keyword evidence="5" id="KW-0472">Membrane</keyword>
<sequence length="360" mass="40215">MKVRFENVSLNYDKQKEVLHNLNFEIPNGKLTCLLGPSGCGKSTTLNLISGLLLPSAGKIYFDKQDVTKKDALDRRVGMVFQNYALYPHMTVLENICFPLKMAKVKKKDQLKRAQELAKLVHISNELDKHPGELSGGQQQRVAIARSLAKSPSILLLDEPLSNLDARLRVEMRDEIRKIQVATGVTTVFVTHDQDEAMHIADKIMILDTGEVQQYTTPNKIYDRPSNLFVAKFIGNPEVNVIPLADLKSEFASFIPNDILKNAVSLIVRPESIVSADSTQKLLPVNFQGKLLSASRFGKETAVRMNFQGETILATAILQEKLEQKSESIHFRLKTTGVFLSDQAGKIIWSADGERIVNDD</sequence>
<accession>A0A0R1VFE8</accession>
<dbReference type="InterPro" id="IPR015853">
    <property type="entry name" value="ABC_transpr_FbpC"/>
</dbReference>
<keyword evidence="8" id="KW-1185">Reference proteome</keyword>
<dbReference type="Gene3D" id="2.40.50.100">
    <property type="match status" value="1"/>
</dbReference>
<dbReference type="Pfam" id="PF00005">
    <property type="entry name" value="ABC_tran"/>
    <property type="match status" value="1"/>
</dbReference>
<evidence type="ECO:0000256" key="2">
    <source>
        <dbReference type="ARBA" id="ARBA00022475"/>
    </source>
</evidence>
<dbReference type="GO" id="GO:0016887">
    <property type="term" value="F:ATP hydrolysis activity"/>
    <property type="evidence" value="ECO:0007669"/>
    <property type="project" value="InterPro"/>
</dbReference>
<dbReference type="EMBL" id="AZGB01000030">
    <property type="protein sequence ID" value="KRM03989.1"/>
    <property type="molecule type" value="Genomic_DNA"/>
</dbReference>
<dbReference type="PROSITE" id="PS50893">
    <property type="entry name" value="ABC_TRANSPORTER_2"/>
    <property type="match status" value="1"/>
</dbReference>
<evidence type="ECO:0000256" key="5">
    <source>
        <dbReference type="ARBA" id="ARBA00023136"/>
    </source>
</evidence>
<keyword evidence="4" id="KW-0067">ATP-binding</keyword>
<keyword evidence="3" id="KW-0547">Nucleotide-binding</keyword>
<feature type="domain" description="ABC transporter" evidence="6">
    <location>
        <begin position="3"/>
        <end position="234"/>
    </location>
</feature>
<dbReference type="InterPro" id="IPR027417">
    <property type="entry name" value="P-loop_NTPase"/>
</dbReference>
<dbReference type="SMART" id="SM00382">
    <property type="entry name" value="AAA"/>
    <property type="match status" value="1"/>
</dbReference>
<dbReference type="InterPro" id="IPR047641">
    <property type="entry name" value="ABC_transpr_MalK/UgpC-like"/>
</dbReference>
<evidence type="ECO:0000259" key="6">
    <source>
        <dbReference type="PROSITE" id="PS50893"/>
    </source>
</evidence>
<dbReference type="PANTHER" id="PTHR43875">
    <property type="entry name" value="MALTODEXTRIN IMPORT ATP-BINDING PROTEIN MSMX"/>
    <property type="match status" value="1"/>
</dbReference>
<dbReference type="CDD" id="cd03259">
    <property type="entry name" value="ABC_Carb_Solutes_like"/>
    <property type="match status" value="1"/>
</dbReference>
<dbReference type="OrthoDB" id="9790614at2"/>
<comment type="caution">
    <text evidence="7">The sequence shown here is derived from an EMBL/GenBank/DDBJ whole genome shotgun (WGS) entry which is preliminary data.</text>
</comment>
<dbReference type="InterPro" id="IPR003593">
    <property type="entry name" value="AAA+_ATPase"/>
</dbReference>
<dbReference type="FunFam" id="3.40.50.300:FF:000042">
    <property type="entry name" value="Maltose/maltodextrin ABC transporter, ATP-binding protein"/>
    <property type="match status" value="1"/>
</dbReference>